<gene>
    <name evidence="1" type="ORF">CVIRNUC_009128</name>
</gene>
<dbReference type="AlphaFoldDB" id="A0AAV1IIQ5"/>
<evidence type="ECO:0000313" key="1">
    <source>
        <dbReference type="EMBL" id="CAK0785915.1"/>
    </source>
</evidence>
<evidence type="ECO:0000313" key="2">
    <source>
        <dbReference type="Proteomes" id="UP001314263"/>
    </source>
</evidence>
<name>A0AAV1IIQ5_9CHLO</name>
<protein>
    <submittedName>
        <fullName evidence="1">Uncharacterized protein</fullName>
    </submittedName>
</protein>
<dbReference type="EMBL" id="CAUYUE010000013">
    <property type="protein sequence ID" value="CAK0785915.1"/>
    <property type="molecule type" value="Genomic_DNA"/>
</dbReference>
<proteinExistence type="predicted"/>
<keyword evidence="2" id="KW-1185">Reference proteome</keyword>
<accession>A0AAV1IIQ5</accession>
<comment type="caution">
    <text evidence="1">The sequence shown here is derived from an EMBL/GenBank/DDBJ whole genome shotgun (WGS) entry which is preliminary data.</text>
</comment>
<dbReference type="Proteomes" id="UP001314263">
    <property type="component" value="Unassembled WGS sequence"/>
</dbReference>
<organism evidence="1 2">
    <name type="scientific">Coccomyxa viridis</name>
    <dbReference type="NCBI Taxonomy" id="1274662"/>
    <lineage>
        <taxon>Eukaryota</taxon>
        <taxon>Viridiplantae</taxon>
        <taxon>Chlorophyta</taxon>
        <taxon>core chlorophytes</taxon>
        <taxon>Trebouxiophyceae</taxon>
        <taxon>Trebouxiophyceae incertae sedis</taxon>
        <taxon>Coccomyxaceae</taxon>
        <taxon>Coccomyxa</taxon>
    </lineage>
</organism>
<reference evidence="1 2" key="1">
    <citation type="submission" date="2023-10" db="EMBL/GenBank/DDBJ databases">
        <authorList>
            <person name="Maclean D."/>
            <person name="Macfadyen A."/>
        </authorList>
    </citation>
    <scope>NUCLEOTIDE SEQUENCE [LARGE SCALE GENOMIC DNA]</scope>
</reference>
<sequence length="80" mass="8600">MQSLSKMMKIGGGMPGMPEMSEQELMRETIQTGGISVLPGNIWRKEDTKKAKSGRGSLAELVNLTLGAQIVQAKTCVALH</sequence>